<evidence type="ECO:0000313" key="9">
    <source>
        <dbReference type="Proteomes" id="UP000294321"/>
    </source>
</evidence>
<keyword evidence="4 6" id="KW-0808">Transferase</keyword>
<dbReference type="Proteomes" id="UP000294321">
    <property type="component" value="Chromosome"/>
</dbReference>
<comment type="subcellular location">
    <subcellularLocation>
        <location evidence="6">Cytoplasm</location>
    </subcellularLocation>
</comment>
<dbReference type="FunFam" id="3.30.950.10:FF:000002">
    <property type="entry name" value="Ribosomal RNA small subunit methyltransferase I"/>
    <property type="match status" value="1"/>
</dbReference>
<dbReference type="InterPro" id="IPR000878">
    <property type="entry name" value="4pyrrol_Mease"/>
</dbReference>
<keyword evidence="9" id="KW-1185">Reference proteome</keyword>
<dbReference type="SUPFAM" id="SSF53790">
    <property type="entry name" value="Tetrapyrrole methylase"/>
    <property type="match status" value="1"/>
</dbReference>
<comment type="similarity">
    <text evidence="6">Belongs to the methyltransferase superfamily. RsmI family.</text>
</comment>
<dbReference type="GO" id="GO:0005737">
    <property type="term" value="C:cytoplasm"/>
    <property type="evidence" value="ECO:0007669"/>
    <property type="project" value="UniProtKB-SubCell"/>
</dbReference>
<organism evidence="8 9">
    <name type="scientific">Acetilactobacillus jinshanensis</name>
    <dbReference type="NCBI Taxonomy" id="1720083"/>
    <lineage>
        <taxon>Bacteria</taxon>
        <taxon>Bacillati</taxon>
        <taxon>Bacillota</taxon>
        <taxon>Bacilli</taxon>
        <taxon>Lactobacillales</taxon>
        <taxon>Lactobacillaceae</taxon>
        <taxon>Acetilactobacillus</taxon>
    </lineage>
</organism>
<protein>
    <recommendedName>
        <fullName evidence="6">Ribosomal RNA small subunit methyltransferase I</fullName>
        <ecNumber evidence="6">2.1.1.198</ecNumber>
    </recommendedName>
    <alternativeName>
        <fullName evidence="6">16S rRNA 2'-O-ribose C1402 methyltransferase</fullName>
    </alternativeName>
    <alternativeName>
        <fullName evidence="6">rRNA (cytidine-2'-O-)-methyltransferase RsmI</fullName>
    </alternativeName>
</protein>
<evidence type="ECO:0000256" key="5">
    <source>
        <dbReference type="ARBA" id="ARBA00022691"/>
    </source>
</evidence>
<dbReference type="EC" id="2.1.1.198" evidence="6"/>
<dbReference type="PIRSF" id="PIRSF005917">
    <property type="entry name" value="MTase_YraL"/>
    <property type="match status" value="1"/>
</dbReference>
<dbReference type="Gene3D" id="3.30.950.10">
    <property type="entry name" value="Methyltransferase, Cobalt-precorrin-4 Transmethylase, Domain 2"/>
    <property type="match status" value="1"/>
</dbReference>
<name>A0A4V1ALU6_9LACO</name>
<dbReference type="EMBL" id="CP034726">
    <property type="protein sequence ID" value="QBP18829.1"/>
    <property type="molecule type" value="Genomic_DNA"/>
</dbReference>
<dbReference type="InterPro" id="IPR018063">
    <property type="entry name" value="SAM_MeTrfase_RsmI_CS"/>
</dbReference>
<dbReference type="AlphaFoldDB" id="A0A4V1ALU6"/>
<dbReference type="Gene3D" id="3.40.1010.10">
    <property type="entry name" value="Cobalt-precorrin-4 Transmethylase, Domain 1"/>
    <property type="match status" value="1"/>
</dbReference>
<keyword evidence="2 6" id="KW-0698">rRNA processing</keyword>
<dbReference type="InterPro" id="IPR014777">
    <property type="entry name" value="4pyrrole_Mease_sub1"/>
</dbReference>
<dbReference type="RefSeq" id="WP_133442387.1">
    <property type="nucleotide sequence ID" value="NZ_CP034726.1"/>
</dbReference>
<dbReference type="PROSITE" id="PS01296">
    <property type="entry name" value="RSMI"/>
    <property type="match status" value="1"/>
</dbReference>
<evidence type="ECO:0000256" key="4">
    <source>
        <dbReference type="ARBA" id="ARBA00022679"/>
    </source>
</evidence>
<proteinExistence type="inferred from homology"/>
<dbReference type="InterPro" id="IPR014776">
    <property type="entry name" value="4pyrrole_Mease_sub2"/>
</dbReference>
<dbReference type="HAMAP" id="MF_01877">
    <property type="entry name" value="16SrRNA_methyltr_I"/>
    <property type="match status" value="1"/>
</dbReference>
<sequence length="294" mass="33617">MEIQRSFSPASTGKLYLVPTPIGNLEDVTIRQLHVYKAVDLIAAEDTRHTKMLLNRYHIHTPEISLHQHNYATRVPELIQKLKSGVTIAQSSDAGMPSISDPGHELVVACVKAHIPVIPLPGPTAGMTGLIASGLSPQPFYFYGFLDRKQHEQMDELKRLNHRRETMIIYEAPHRLKKTLKNMVKAFGESRRAVICRELTKRFEEFYRGTLAELYQWTASHQVRGEFVIIIDGNHAAHQIENAAQKLDNLTIDQQVDYFVKQGIKPNHAIKKVAKIHNLKRQDVYDHYHHIKKS</sequence>
<comment type="catalytic activity">
    <reaction evidence="6">
        <text>cytidine(1402) in 16S rRNA + S-adenosyl-L-methionine = 2'-O-methylcytidine(1402) in 16S rRNA + S-adenosyl-L-homocysteine + H(+)</text>
        <dbReference type="Rhea" id="RHEA:42924"/>
        <dbReference type="Rhea" id="RHEA-COMP:10285"/>
        <dbReference type="Rhea" id="RHEA-COMP:10286"/>
        <dbReference type="ChEBI" id="CHEBI:15378"/>
        <dbReference type="ChEBI" id="CHEBI:57856"/>
        <dbReference type="ChEBI" id="CHEBI:59789"/>
        <dbReference type="ChEBI" id="CHEBI:74495"/>
        <dbReference type="ChEBI" id="CHEBI:82748"/>
        <dbReference type="EC" id="2.1.1.198"/>
    </reaction>
</comment>
<evidence type="ECO:0000256" key="6">
    <source>
        <dbReference type="HAMAP-Rule" id="MF_01877"/>
    </source>
</evidence>
<dbReference type="NCBIfam" id="TIGR00096">
    <property type="entry name" value="16S rRNA (cytidine(1402)-2'-O)-methyltransferase"/>
    <property type="match status" value="1"/>
</dbReference>
<dbReference type="CDD" id="cd11648">
    <property type="entry name" value="RsmI"/>
    <property type="match status" value="1"/>
</dbReference>
<dbReference type="PANTHER" id="PTHR46111">
    <property type="entry name" value="RIBOSOMAL RNA SMALL SUBUNIT METHYLTRANSFERASE I"/>
    <property type="match status" value="1"/>
</dbReference>
<dbReference type="InterPro" id="IPR035996">
    <property type="entry name" value="4pyrrol_Methylase_sf"/>
</dbReference>
<comment type="function">
    <text evidence="6">Catalyzes the 2'-O-methylation of the ribose of cytidine 1402 (C1402) in 16S rRNA.</text>
</comment>
<dbReference type="InterPro" id="IPR008189">
    <property type="entry name" value="rRNA_ssu_MeTfrase_I"/>
</dbReference>
<keyword evidence="5 6" id="KW-0949">S-adenosyl-L-methionine</keyword>
<evidence type="ECO:0000313" key="8">
    <source>
        <dbReference type="EMBL" id="QBP18829.1"/>
    </source>
</evidence>
<accession>A0A4V1ALU6</accession>
<dbReference type="PANTHER" id="PTHR46111:SF1">
    <property type="entry name" value="RIBOSOMAL RNA SMALL SUBUNIT METHYLTRANSFERASE I"/>
    <property type="match status" value="1"/>
</dbReference>
<evidence type="ECO:0000259" key="7">
    <source>
        <dbReference type="Pfam" id="PF00590"/>
    </source>
</evidence>
<feature type="domain" description="Tetrapyrrole methylase" evidence="7">
    <location>
        <begin position="14"/>
        <end position="214"/>
    </location>
</feature>
<dbReference type="GO" id="GO:0070677">
    <property type="term" value="F:rRNA (cytosine-2'-O-)-methyltransferase activity"/>
    <property type="evidence" value="ECO:0007669"/>
    <property type="project" value="UniProtKB-UniRule"/>
</dbReference>
<evidence type="ECO:0000256" key="2">
    <source>
        <dbReference type="ARBA" id="ARBA00022552"/>
    </source>
</evidence>
<dbReference type="Pfam" id="PF00590">
    <property type="entry name" value="TP_methylase"/>
    <property type="match status" value="1"/>
</dbReference>
<dbReference type="FunFam" id="3.40.1010.10:FF:000007">
    <property type="entry name" value="Ribosomal RNA small subunit methyltransferase I"/>
    <property type="match status" value="1"/>
</dbReference>
<evidence type="ECO:0000256" key="3">
    <source>
        <dbReference type="ARBA" id="ARBA00022603"/>
    </source>
</evidence>
<dbReference type="OrthoDB" id="9809084at2"/>
<gene>
    <name evidence="6 8" type="primary">rsmI</name>
    <name evidence="8" type="ORF">ELX58_06915</name>
</gene>
<keyword evidence="1 6" id="KW-0963">Cytoplasm</keyword>
<dbReference type="KEGG" id="lji:ELX58_06915"/>
<keyword evidence="3 6" id="KW-0489">Methyltransferase</keyword>
<evidence type="ECO:0000256" key="1">
    <source>
        <dbReference type="ARBA" id="ARBA00022490"/>
    </source>
</evidence>
<reference evidence="9" key="1">
    <citation type="submission" date="2018-12" db="EMBL/GenBank/DDBJ databases">
        <title>A new species of lactobacillus.</title>
        <authorList>
            <person name="Jian Y."/>
            <person name="Xin L."/>
            <person name="Hong Z.J."/>
            <person name="Ming L.Z."/>
            <person name="Hong X.Z."/>
        </authorList>
    </citation>
    <scope>NUCLEOTIDE SEQUENCE [LARGE SCALE GENOMIC DNA]</scope>
    <source>
        <strain evidence="9">HSLZ-75</strain>
    </source>
</reference>